<gene>
    <name evidence="2" type="ORF">THIOM_000597</name>
</gene>
<evidence type="ECO:0000256" key="1">
    <source>
        <dbReference type="ARBA" id="ARBA00023002"/>
    </source>
</evidence>
<organism evidence="2 3">
    <name type="scientific">Candidatus Thiomargarita nelsonii</name>
    <dbReference type="NCBI Taxonomy" id="1003181"/>
    <lineage>
        <taxon>Bacteria</taxon>
        <taxon>Pseudomonadati</taxon>
        <taxon>Pseudomonadota</taxon>
        <taxon>Gammaproteobacteria</taxon>
        <taxon>Thiotrichales</taxon>
        <taxon>Thiotrichaceae</taxon>
        <taxon>Thiomargarita</taxon>
    </lineage>
</organism>
<dbReference type="PATRIC" id="fig|1003181.4.peg.872"/>
<evidence type="ECO:0000313" key="2">
    <source>
        <dbReference type="EMBL" id="OAD23566.1"/>
    </source>
</evidence>
<comment type="caution">
    <text evidence="2">The sequence shown here is derived from an EMBL/GenBank/DDBJ whole genome shotgun (WGS) entry which is preliminary data.</text>
</comment>
<dbReference type="Gene3D" id="3.60.130.10">
    <property type="entry name" value="Clavaminate synthase-like"/>
    <property type="match status" value="1"/>
</dbReference>
<dbReference type="EC" id="1.-.-.-" evidence="2"/>
<feature type="non-terminal residue" evidence="2">
    <location>
        <position position="214"/>
    </location>
</feature>
<evidence type="ECO:0000313" key="3">
    <source>
        <dbReference type="Proteomes" id="UP000076962"/>
    </source>
</evidence>
<dbReference type="EMBL" id="LUTY01000291">
    <property type="protein sequence ID" value="OAD23566.1"/>
    <property type="molecule type" value="Genomic_DNA"/>
</dbReference>
<dbReference type="Proteomes" id="UP000076962">
    <property type="component" value="Unassembled WGS sequence"/>
</dbReference>
<sequence>MNKNGKPRIIYPFGDKTTSIPMEDYQIDCQVFDSKNALENAVKEQWENKGLVVLVNTGMQHLSELQGWGEMIFRDFTTYEGGSAPRSKWSDKVFGIDDTPSNIDMCYHNEACYLPTFPRCFVIGSLACPREGGKTLASNNEVTSEAILATQVGQALKKKGMRYIRNMTDKYAGDQLVYKHWQDTFYTDSREEAEKYVKAQGWDYKWLPNGTLRT</sequence>
<name>A0A176S6P2_9GAMM</name>
<dbReference type="SUPFAM" id="SSF51197">
    <property type="entry name" value="Clavaminate synthase-like"/>
    <property type="match status" value="1"/>
</dbReference>
<dbReference type="InterPro" id="IPR042098">
    <property type="entry name" value="TauD-like_sf"/>
</dbReference>
<protein>
    <submittedName>
        <fullName evidence="2">Taurine catabolism dioxygenase TauD/TfdA</fullName>
        <ecNumber evidence="2">1.-.-.-</ecNumber>
    </submittedName>
</protein>
<accession>A0A176S6P2</accession>
<keyword evidence="2" id="KW-0223">Dioxygenase</keyword>
<dbReference type="GO" id="GO:0016706">
    <property type="term" value="F:2-oxoglutarate-dependent dioxygenase activity"/>
    <property type="evidence" value="ECO:0007669"/>
    <property type="project" value="UniProtKB-ARBA"/>
</dbReference>
<keyword evidence="3" id="KW-1185">Reference proteome</keyword>
<reference evidence="2 3" key="1">
    <citation type="submission" date="2016-05" db="EMBL/GenBank/DDBJ databases">
        <title>Single-cell genome of chain-forming Candidatus Thiomargarita nelsonii and comparison to other large sulfur-oxidizing bacteria.</title>
        <authorList>
            <person name="Winkel M."/>
            <person name="Salman V."/>
            <person name="Woyke T."/>
            <person name="Schulz-Vogt H."/>
            <person name="Richter M."/>
            <person name="Flood B."/>
            <person name="Bailey J."/>
            <person name="Amann R."/>
            <person name="Mussmann M."/>
        </authorList>
    </citation>
    <scope>NUCLEOTIDE SEQUENCE [LARGE SCALE GENOMIC DNA]</scope>
    <source>
        <strain evidence="2 3">THI036</strain>
    </source>
</reference>
<keyword evidence="1 2" id="KW-0560">Oxidoreductase</keyword>
<proteinExistence type="predicted"/>
<dbReference type="AlphaFoldDB" id="A0A176S6P2"/>